<evidence type="ECO:0000256" key="12">
    <source>
        <dbReference type="ARBA" id="ARBA00023012"/>
    </source>
</evidence>
<dbReference type="Gene3D" id="1.10.287.130">
    <property type="match status" value="1"/>
</dbReference>
<dbReference type="EC" id="2.7.13.3" evidence="3"/>
<feature type="transmembrane region" description="Helical" evidence="14">
    <location>
        <begin position="293"/>
        <end position="311"/>
    </location>
</feature>
<evidence type="ECO:0000256" key="3">
    <source>
        <dbReference type="ARBA" id="ARBA00012438"/>
    </source>
</evidence>
<dbReference type="Pfam" id="PF00512">
    <property type="entry name" value="HisKA"/>
    <property type="match status" value="1"/>
</dbReference>
<evidence type="ECO:0000256" key="13">
    <source>
        <dbReference type="SAM" id="Coils"/>
    </source>
</evidence>
<dbReference type="SUPFAM" id="SSF47384">
    <property type="entry name" value="Homodimeric domain of signal transducing histidine kinase"/>
    <property type="match status" value="1"/>
</dbReference>
<dbReference type="InterPro" id="IPR003661">
    <property type="entry name" value="HisK_dim/P_dom"/>
</dbReference>
<dbReference type="SMART" id="SM00388">
    <property type="entry name" value="HisKA"/>
    <property type="match status" value="1"/>
</dbReference>
<evidence type="ECO:0000256" key="6">
    <source>
        <dbReference type="ARBA" id="ARBA00022679"/>
    </source>
</evidence>
<dbReference type="InterPro" id="IPR017055">
    <property type="entry name" value="Sig_transdc_His_kinase_DctB"/>
</dbReference>
<evidence type="ECO:0000313" key="16">
    <source>
        <dbReference type="EMBL" id="MCE5972864.1"/>
    </source>
</evidence>
<accession>A0ABS8YSL4</accession>
<dbReference type="SUPFAM" id="SSF103190">
    <property type="entry name" value="Sensory domain-like"/>
    <property type="match status" value="1"/>
</dbReference>
<evidence type="ECO:0000256" key="8">
    <source>
        <dbReference type="ARBA" id="ARBA00022741"/>
    </source>
</evidence>
<dbReference type="InterPro" id="IPR004358">
    <property type="entry name" value="Sig_transdc_His_kin-like_C"/>
</dbReference>
<dbReference type="InterPro" id="IPR036890">
    <property type="entry name" value="HATPase_C_sf"/>
</dbReference>
<dbReference type="EMBL" id="JAJUOS010000003">
    <property type="protein sequence ID" value="MCE5972864.1"/>
    <property type="molecule type" value="Genomic_DNA"/>
</dbReference>
<keyword evidence="4" id="KW-1003">Cell membrane</keyword>
<protein>
    <recommendedName>
        <fullName evidence="3">histidine kinase</fullName>
        <ecNumber evidence="3">2.7.13.3</ecNumber>
    </recommendedName>
</protein>
<evidence type="ECO:0000256" key="14">
    <source>
        <dbReference type="SAM" id="Phobius"/>
    </source>
</evidence>
<dbReference type="Gene3D" id="3.30.565.10">
    <property type="entry name" value="Histidine kinase-like ATPase, C-terminal domain"/>
    <property type="match status" value="1"/>
</dbReference>
<dbReference type="PIRSF" id="PIRSF036431">
    <property type="entry name" value="STHK_DctB"/>
    <property type="match status" value="1"/>
</dbReference>
<evidence type="ECO:0000256" key="2">
    <source>
        <dbReference type="ARBA" id="ARBA00004651"/>
    </source>
</evidence>
<dbReference type="InterPro" id="IPR003594">
    <property type="entry name" value="HATPase_dom"/>
</dbReference>
<comment type="subcellular location">
    <subcellularLocation>
        <location evidence="2">Cell membrane</location>
        <topology evidence="2">Multi-pass membrane protein</topology>
    </subcellularLocation>
</comment>
<keyword evidence="10 16" id="KW-0067">ATP-binding</keyword>
<dbReference type="PANTHER" id="PTHR43065">
    <property type="entry name" value="SENSOR HISTIDINE KINASE"/>
    <property type="match status" value="1"/>
</dbReference>
<dbReference type="InterPro" id="IPR036097">
    <property type="entry name" value="HisK_dim/P_sf"/>
</dbReference>
<keyword evidence="9" id="KW-0418">Kinase</keyword>
<keyword evidence="14" id="KW-0472">Membrane</keyword>
<dbReference type="PROSITE" id="PS50109">
    <property type="entry name" value="HIS_KIN"/>
    <property type="match status" value="1"/>
</dbReference>
<dbReference type="InterPro" id="IPR029151">
    <property type="entry name" value="Sensor-like_sf"/>
</dbReference>
<feature type="domain" description="Histidine kinase" evidence="15">
    <location>
        <begin position="371"/>
        <end position="584"/>
    </location>
</feature>
<dbReference type="Gene3D" id="3.30.450.20">
    <property type="entry name" value="PAS domain"/>
    <property type="match status" value="1"/>
</dbReference>
<dbReference type="Proteomes" id="UP001521181">
    <property type="component" value="Unassembled WGS sequence"/>
</dbReference>
<dbReference type="GO" id="GO:0005524">
    <property type="term" value="F:ATP binding"/>
    <property type="evidence" value="ECO:0007669"/>
    <property type="project" value="UniProtKB-KW"/>
</dbReference>
<evidence type="ECO:0000256" key="5">
    <source>
        <dbReference type="ARBA" id="ARBA00022553"/>
    </source>
</evidence>
<dbReference type="RefSeq" id="WP_233675875.1">
    <property type="nucleotide sequence ID" value="NZ_JAJUOS010000003.1"/>
</dbReference>
<keyword evidence="11 14" id="KW-1133">Transmembrane helix</keyword>
<gene>
    <name evidence="16" type="ORF">LZA78_05180</name>
</gene>
<evidence type="ECO:0000256" key="1">
    <source>
        <dbReference type="ARBA" id="ARBA00000085"/>
    </source>
</evidence>
<evidence type="ECO:0000256" key="9">
    <source>
        <dbReference type="ARBA" id="ARBA00022777"/>
    </source>
</evidence>
<keyword evidence="6" id="KW-0808">Transferase</keyword>
<keyword evidence="13" id="KW-0175">Coiled coil</keyword>
<feature type="coiled-coil region" evidence="13">
    <location>
        <begin position="328"/>
        <end position="362"/>
    </location>
</feature>
<comment type="caution">
    <text evidence="16">The sequence shown here is derived from an EMBL/GenBank/DDBJ whole genome shotgun (WGS) entry which is preliminary data.</text>
</comment>
<dbReference type="CDD" id="cd00082">
    <property type="entry name" value="HisKA"/>
    <property type="match status" value="1"/>
</dbReference>
<keyword evidence="8" id="KW-0547">Nucleotide-binding</keyword>
<dbReference type="SMART" id="SM00387">
    <property type="entry name" value="HATPase_c"/>
    <property type="match status" value="1"/>
</dbReference>
<reference evidence="16 17" key="1">
    <citation type="submission" date="2021-12" db="EMBL/GenBank/DDBJ databases">
        <title>Sinirhodobacter sp. WL0062 is a bacterium isolated from seawater.</title>
        <authorList>
            <person name="Wang L."/>
            <person name="He W."/>
            <person name="Zhang D.-F."/>
        </authorList>
    </citation>
    <scope>NUCLEOTIDE SEQUENCE [LARGE SCALE GENOMIC DNA]</scope>
    <source>
        <strain evidence="16 17">WL0062</strain>
    </source>
</reference>
<organism evidence="16 17">
    <name type="scientific">Rhodobacter flavimaris</name>
    <dbReference type="NCBI Taxonomy" id="2907145"/>
    <lineage>
        <taxon>Bacteria</taxon>
        <taxon>Pseudomonadati</taxon>
        <taxon>Pseudomonadota</taxon>
        <taxon>Alphaproteobacteria</taxon>
        <taxon>Rhodobacterales</taxon>
        <taxon>Rhodobacter group</taxon>
        <taxon>Rhodobacter</taxon>
    </lineage>
</organism>
<keyword evidence="5" id="KW-0597">Phosphoprotein</keyword>
<comment type="catalytic activity">
    <reaction evidence="1">
        <text>ATP + protein L-histidine = ADP + protein N-phospho-L-histidine.</text>
        <dbReference type="EC" id="2.7.13.3"/>
    </reaction>
</comment>
<evidence type="ECO:0000259" key="15">
    <source>
        <dbReference type="PROSITE" id="PS50109"/>
    </source>
</evidence>
<keyword evidence="7 14" id="KW-0812">Transmembrane</keyword>
<sequence>MPSAPDNGRTSEPIVQRLFVLVLALGAILWVAVVVWQSALQTGLAQLAERGRADLRLASDRLVSSMLSFREAAVMTADHPFVVALAQSGEGADPSAVSGVLRQISDLAGAQELMLVDGAGRVLASSTERQGMLEPAPDLERAAQGATGSFHLIDRETGERTFRYAAPVFSPGGPVLGAIVLSFDAEKVEAPGRGDPVPVWFVDEDGVVFVANRSEMVFETVAGARPDSRVYPEGTDLHPGRIRPANLGSGLVRGGAYLPEIGLPVTLPLPTIGMTGHALADAGPIMRIARAQAVSVALALLGFGAVILALWERRRTLADQLAAEARANAELELRVTERTTELRETNEQLRRTQAELVQAGKMSALGQMSAGISHELNQPLMAIRSFADNAELLLERGRTEEAGQTLGRISEMARRMGRIIKNLRAFARAETEPASRVGLASVVEQALELLEARIAQEHVTIDWQRPEAPAIVMGGEVRLAQVVVNLLSNAIDAMEGQERKRITIRIHPEGARTVLTLQDTGPGIAEPDRIFDPFYSTKEVGSAEGMGLGLSISYGLVQGFGGTLSGGNAPEGGAIFTVALRAAPQPGNGGEV</sequence>
<keyword evidence="17" id="KW-1185">Reference proteome</keyword>
<evidence type="ECO:0000313" key="17">
    <source>
        <dbReference type="Proteomes" id="UP001521181"/>
    </source>
</evidence>
<dbReference type="PRINTS" id="PR00344">
    <property type="entry name" value="BCTRLSENSOR"/>
</dbReference>
<proteinExistence type="predicted"/>
<feature type="transmembrane region" description="Helical" evidence="14">
    <location>
        <begin position="14"/>
        <end position="36"/>
    </location>
</feature>
<dbReference type="SUPFAM" id="SSF55874">
    <property type="entry name" value="ATPase domain of HSP90 chaperone/DNA topoisomerase II/histidine kinase"/>
    <property type="match status" value="1"/>
</dbReference>
<keyword evidence="12" id="KW-0902">Two-component regulatory system</keyword>
<name>A0ABS8YSL4_9RHOB</name>
<evidence type="ECO:0000256" key="10">
    <source>
        <dbReference type="ARBA" id="ARBA00022840"/>
    </source>
</evidence>
<evidence type="ECO:0000256" key="11">
    <source>
        <dbReference type="ARBA" id="ARBA00022989"/>
    </source>
</evidence>
<evidence type="ECO:0000256" key="7">
    <source>
        <dbReference type="ARBA" id="ARBA00022692"/>
    </source>
</evidence>
<dbReference type="InterPro" id="IPR005467">
    <property type="entry name" value="His_kinase_dom"/>
</dbReference>
<evidence type="ECO:0000256" key="4">
    <source>
        <dbReference type="ARBA" id="ARBA00022475"/>
    </source>
</evidence>
<dbReference type="PANTHER" id="PTHR43065:SF46">
    <property type="entry name" value="C4-DICARBOXYLATE TRANSPORT SENSOR PROTEIN DCTB"/>
    <property type="match status" value="1"/>
</dbReference>
<dbReference type="Pfam" id="PF02518">
    <property type="entry name" value="HATPase_c"/>
    <property type="match status" value="1"/>
</dbReference>